<sequence>MTHAISDPAGAQGRLGMDMGGTNIRWVFLDGRGAIADHGVQQLPRHAEARQRVPGEIVRRYRGRICAAGLAIAGTVDDGRITWSANLGLADIDYDDELRRAGAPRARVLNDAQAAGLAEARIGAGRGHRLVLVLTIGTGIGGAVVLEGGLLEGNRPAGEVGHMVVDPSGPECNCGRRGCWERIAGGRALAELAAERGKTIVEFEQAARWDGSPEAVLLGERADAFAAGVDSLCAILAPEALVLGGGVMARRGVIAQKYTEALSGLRWGAGTRVLHSQLGDAAGAHGAALAAGDRAREHPSQTEANEP</sequence>
<keyword evidence="4" id="KW-1185">Reference proteome</keyword>
<dbReference type="InterPro" id="IPR049874">
    <property type="entry name" value="ROK_cs"/>
</dbReference>
<gene>
    <name evidence="3" type="ORF">GCM10011333_21970</name>
</gene>
<comment type="caution">
    <text evidence="3">The sequence shown here is derived from an EMBL/GenBank/DDBJ whole genome shotgun (WGS) entry which is preliminary data.</text>
</comment>
<proteinExistence type="inferred from homology"/>
<protein>
    <submittedName>
        <fullName evidence="3">Glucokinase</fullName>
    </submittedName>
</protein>
<name>A0A8J2TYZ8_9MICO</name>
<dbReference type="RefSeq" id="WP_188550935.1">
    <property type="nucleotide sequence ID" value="NZ_BMFY01000009.1"/>
</dbReference>
<organism evidence="3 4">
    <name type="scientific">Sediminivirga luteola</name>
    <dbReference type="NCBI Taxonomy" id="1774748"/>
    <lineage>
        <taxon>Bacteria</taxon>
        <taxon>Bacillati</taxon>
        <taxon>Actinomycetota</taxon>
        <taxon>Actinomycetes</taxon>
        <taxon>Micrococcales</taxon>
        <taxon>Brevibacteriaceae</taxon>
        <taxon>Sediminivirga</taxon>
    </lineage>
</organism>
<dbReference type="PROSITE" id="PS01125">
    <property type="entry name" value="ROK"/>
    <property type="match status" value="1"/>
</dbReference>
<reference evidence="3" key="2">
    <citation type="submission" date="2020-09" db="EMBL/GenBank/DDBJ databases">
        <authorList>
            <person name="Sun Q."/>
            <person name="Zhou Y."/>
        </authorList>
    </citation>
    <scope>NUCLEOTIDE SEQUENCE</scope>
    <source>
        <strain evidence="3">CGMCC 1.12785</strain>
    </source>
</reference>
<dbReference type="AlphaFoldDB" id="A0A8J2TYZ8"/>
<dbReference type="Gene3D" id="3.30.420.40">
    <property type="match status" value="2"/>
</dbReference>
<evidence type="ECO:0000313" key="3">
    <source>
        <dbReference type="EMBL" id="GGA18521.1"/>
    </source>
</evidence>
<evidence type="ECO:0000313" key="4">
    <source>
        <dbReference type="Proteomes" id="UP000616114"/>
    </source>
</evidence>
<dbReference type="InterPro" id="IPR000600">
    <property type="entry name" value="ROK"/>
</dbReference>
<dbReference type="PANTHER" id="PTHR18964">
    <property type="entry name" value="ROK (REPRESSOR, ORF, KINASE) FAMILY"/>
    <property type="match status" value="1"/>
</dbReference>
<dbReference type="Proteomes" id="UP000616114">
    <property type="component" value="Unassembled WGS sequence"/>
</dbReference>
<evidence type="ECO:0000256" key="2">
    <source>
        <dbReference type="SAM" id="MobiDB-lite"/>
    </source>
</evidence>
<dbReference type="PANTHER" id="PTHR18964:SF149">
    <property type="entry name" value="BIFUNCTIONAL UDP-N-ACETYLGLUCOSAMINE 2-EPIMERASE_N-ACETYLMANNOSAMINE KINASE"/>
    <property type="match status" value="1"/>
</dbReference>
<comment type="similarity">
    <text evidence="1">Belongs to the ROK (NagC/XylR) family.</text>
</comment>
<dbReference type="Pfam" id="PF00480">
    <property type="entry name" value="ROK"/>
    <property type="match status" value="1"/>
</dbReference>
<dbReference type="InterPro" id="IPR043129">
    <property type="entry name" value="ATPase_NBD"/>
</dbReference>
<feature type="region of interest" description="Disordered" evidence="2">
    <location>
        <begin position="288"/>
        <end position="307"/>
    </location>
</feature>
<dbReference type="SUPFAM" id="SSF53067">
    <property type="entry name" value="Actin-like ATPase domain"/>
    <property type="match status" value="1"/>
</dbReference>
<reference evidence="3" key="1">
    <citation type="journal article" date="2014" name="Int. J. Syst. Evol. Microbiol.">
        <title>Complete genome sequence of Corynebacterium casei LMG S-19264T (=DSM 44701T), isolated from a smear-ripened cheese.</title>
        <authorList>
            <consortium name="US DOE Joint Genome Institute (JGI-PGF)"/>
            <person name="Walter F."/>
            <person name="Albersmeier A."/>
            <person name="Kalinowski J."/>
            <person name="Ruckert C."/>
        </authorList>
    </citation>
    <scope>NUCLEOTIDE SEQUENCE</scope>
    <source>
        <strain evidence="3">CGMCC 1.12785</strain>
    </source>
</reference>
<evidence type="ECO:0000256" key="1">
    <source>
        <dbReference type="ARBA" id="ARBA00006479"/>
    </source>
</evidence>
<dbReference type="EMBL" id="BMFY01000009">
    <property type="protein sequence ID" value="GGA18521.1"/>
    <property type="molecule type" value="Genomic_DNA"/>
</dbReference>
<accession>A0A8J2TYZ8</accession>